<reference evidence="4 5" key="1">
    <citation type="submission" date="2020-06" db="EMBL/GenBank/DDBJ databases">
        <authorList>
            <person name="Kang J."/>
        </authorList>
    </citation>
    <scope>NUCLEOTIDE SEQUENCE [LARGE SCALE GENOMIC DNA]</scope>
    <source>
        <strain evidence="4 5">DCY120</strain>
    </source>
</reference>
<feature type="chain" id="PRO_5032453625" evidence="2">
    <location>
        <begin position="27"/>
        <end position="1621"/>
    </location>
</feature>
<evidence type="ECO:0000313" key="4">
    <source>
        <dbReference type="EMBL" id="NVY96477.1"/>
    </source>
</evidence>
<dbReference type="RefSeq" id="WP_176942633.1">
    <property type="nucleotide sequence ID" value="NZ_JABZEC010000003.1"/>
</dbReference>
<feature type="region of interest" description="Disordered" evidence="1">
    <location>
        <begin position="154"/>
        <end position="204"/>
    </location>
</feature>
<dbReference type="EMBL" id="JABZEC010000003">
    <property type="protein sequence ID" value="NVY96477.1"/>
    <property type="molecule type" value="Genomic_DNA"/>
</dbReference>
<evidence type="ECO:0000256" key="2">
    <source>
        <dbReference type="SAM" id="SignalP"/>
    </source>
</evidence>
<feature type="compositionally biased region" description="Basic and acidic residues" evidence="1">
    <location>
        <begin position="1399"/>
        <end position="1432"/>
    </location>
</feature>
<protein>
    <submittedName>
        <fullName evidence="4">WxL domain-containing protein</fullName>
    </submittedName>
</protein>
<proteinExistence type="predicted"/>
<sequence length="1621" mass="174832">MIRKIICQLSVLLVLAPFACGVKAQAETVAVPQPVVNQYAQEAKTDLLNNGQNPLRGAQTELPKPLQSAVAKSLVAPTTTGLSPQSTASSKTEPQASNAQQEAQRDKAANALAVARDYTRTPDEVLHDGSQSRKNSQTQLPQEFQSLPDHNLEAVNQDSNTNSSSISTGSSINTATQVSDNLSSRTLASKMEPEDKEGTVPSGVSSVKNWDEFKAAVSDNKIGTINFEQDISATSNYSDNKQRTASLTINGQGHSLNLGSYSCTFSADVAAKTTRTFKLMNSTVNQSTNINGVFSVSGSTKNNDSTRGIGQIVFDNVNYTGQRMATAQNYDLIFKNKINITTVKEIATITNVWVSPESQVKASSSGVDGAFWFYNSGLATPYGNLNIENGTATSPTTFNFTKQGGGSSLLYAVHNLNIGNYTNVNLDGGTSTGIINTGATGDLTVGSDSNVDLRSSTGSVINFGSSNGNVTIGERSTVQLSNLDSKGVNSTTNTNTILNMNQNLYLSKDAKLKIIGSNSNNPAAISLSSSTSKMDTIFLDERSDLDIYIPGNLGNGLFNSPIVSNKGSATLDIKSNASFVVDATHTKTSVNVKILDFGSNSNVNVDHGTLNIKTNMNMGISGSLIDCGGNATFNLINPKLFNLEYTDTNTTAPIMNLSGTKNILNISSSDTSFNDVFTVYSQKNDYNWAYRNIATDNTTSAGSIYLGVNGNTGISEPDNITDHFSNPNNTISLTKTKMKSTPNNKIATDSFLLNFNPANYRKLKIVPHSEGAPDYENVKVDNWKDFYNAMRSPMVNYIKVDSDFAYDRSNGTPGDAANYVPLRNLVVDGKKDTVSTGDSAYHSIDFIYAHFENPVSVPLGFNIKFEFSDLNLFGTGYWGPFTSYNSYSALTSPKYGVGTMKYDNINYTGSQLTCSYNFAIEFAGKIINKSVKSEGYISPIDGTRRTGDQLIYAEENIEAAKLTFLNDCDYYGSGVDTSVFNIKQGGGIYIGDNSKVEVEGIVKSAPSIPNGIVYTESDFTIGNNASFTIKPPKSLGCNALVVNGSNISIGGHSSFNINLNESNSFTPNDNSLITTKSTSLTKEYPSISVADYGELNITGSTQRKTSSSKYSDANSLINTSGNFKIGTHGTLNIALKDGFPADSKDKGSSLSGISLIYGNTTNGKFSFDDAELVNLDISENAADAKILNMANNSVFEARNQTLRAWWNDKTGKPIEEGAIQRDPDWPGAPADQDYFYWPYVVYLKQIFPGTKNISSSTITSTQGEDLSKYYNPDNFKHLQFTHVPDVDISMDKLSSGSSSIKGKAFNRDSEITIKYYPITSQDPSGVLPKADNPISDKDFVGNKDYQYYHLKPDIDGNYEVKLNDGAKIHPGDRFVARAYLHGKEAFATQTVQGKIDVIGGDKDPNTGKEDPDKDISPDKGKINSDDTIKDGQNKNLATEASDFGINYVSNFTFKSAKLDANVTNQNVSLSTKKPMIQVNDFRQGKYGWQVQASLSPFTNVNDPSKSIAGARLLLKSGGFVKRNNNSNADVKDIPPTFAGGTDGVTLTPSTDSQFTNVLTAKNTDSAPDPDHPSEKDFGKGVGKGIWKDLFTGSVLQFNPTLVASGNYQATVTWQLVNGPTD</sequence>
<feature type="compositionally biased region" description="Polar residues" evidence="1">
    <location>
        <begin position="76"/>
        <end position="102"/>
    </location>
</feature>
<evidence type="ECO:0000313" key="5">
    <source>
        <dbReference type="Proteomes" id="UP000563523"/>
    </source>
</evidence>
<dbReference type="InterPro" id="IPR046776">
    <property type="entry name" value="Pectate_lyase_5"/>
</dbReference>
<name>A0A850R6M8_9LACO</name>
<feature type="compositionally biased region" description="Low complexity" evidence="1">
    <location>
        <begin position="159"/>
        <end position="174"/>
    </location>
</feature>
<dbReference type="InterPro" id="IPR027994">
    <property type="entry name" value="WxL_dom"/>
</dbReference>
<dbReference type="Pfam" id="PF20585">
    <property type="entry name" value="Pectate_lyase_5"/>
    <property type="match status" value="2"/>
</dbReference>
<feature type="region of interest" description="Disordered" evidence="1">
    <location>
        <begin position="74"/>
        <end position="108"/>
    </location>
</feature>
<dbReference type="Proteomes" id="UP000563523">
    <property type="component" value="Unassembled WGS sequence"/>
</dbReference>
<gene>
    <name evidence="4" type="ORF">HU830_04740</name>
</gene>
<organism evidence="4 5">
    <name type="scientific">Bombilactobacillus apium</name>
    <dbReference type="NCBI Taxonomy" id="2675299"/>
    <lineage>
        <taxon>Bacteria</taxon>
        <taxon>Bacillati</taxon>
        <taxon>Bacillota</taxon>
        <taxon>Bacilli</taxon>
        <taxon>Lactobacillales</taxon>
        <taxon>Lactobacillaceae</taxon>
        <taxon>Bombilactobacillus</taxon>
    </lineage>
</organism>
<feature type="region of interest" description="Disordered" evidence="1">
    <location>
        <begin position="1396"/>
        <end position="1432"/>
    </location>
</feature>
<keyword evidence="2" id="KW-0732">Signal</keyword>
<dbReference type="Pfam" id="PF13731">
    <property type="entry name" value="WxL"/>
    <property type="match status" value="1"/>
</dbReference>
<feature type="domain" description="WxL" evidence="3">
    <location>
        <begin position="1406"/>
        <end position="1619"/>
    </location>
</feature>
<keyword evidence="5" id="KW-1185">Reference proteome</keyword>
<evidence type="ECO:0000256" key="1">
    <source>
        <dbReference type="SAM" id="MobiDB-lite"/>
    </source>
</evidence>
<feature type="compositionally biased region" description="Polar residues" evidence="1">
    <location>
        <begin position="175"/>
        <end position="187"/>
    </location>
</feature>
<comment type="caution">
    <text evidence="4">The sequence shown here is derived from an EMBL/GenBank/DDBJ whole genome shotgun (WGS) entry which is preliminary data.</text>
</comment>
<accession>A0A850R6M8</accession>
<feature type="signal peptide" evidence="2">
    <location>
        <begin position="1"/>
        <end position="26"/>
    </location>
</feature>
<evidence type="ECO:0000259" key="3">
    <source>
        <dbReference type="Pfam" id="PF13731"/>
    </source>
</evidence>